<evidence type="ECO:0000313" key="8">
    <source>
        <dbReference type="EMBL" id="CAL8073634.1"/>
    </source>
</evidence>
<dbReference type="PROSITE" id="PS00941">
    <property type="entry name" value="CARBOXYLESTERASE_B_2"/>
    <property type="match status" value="1"/>
</dbReference>
<sequence length="649" mass="72926">MLIIPLLPNILHQRGKPIGWFESVFHWLLTLILTFQLSWAQLPSSNRVTLQTPNGLFIGTKEPVERDRSRREFYSFTGIQYAKSPILDRRWQEPELLEIEGGTHHATSYGPKCPQYDETTEKVTGSEDCLFLNVFTPYIPGGGRGIQSARPLLPVLVYFHGGSFTTGSADMYGPKRFMRHDVILVTVNYRLGVLGFLSTGDEAISGNFGGLDQIMALKWVQKYIRGFGGNPGRVNIFGHSAGAAATHLLLLSPRALGLFHGAIIQSGSAFCDWAINEKPQKYAQKIGEAVGCLGDSYELASCLHEKSIEDLILAQQPLETYSPFPLHRATPVVDFEWRGDDAFLPGDPKELMDAGAFAQVPVIAGVTHDEGLNFYAEVHANVGAQQFKNPDYFENELLPGLLERMMDTPDPLDVTVDAVKAQYFEELDVENETKRVITELSEMMGDVLFYSCHWDMLERFAVDSRSPVFSYVFSHKTPASPSLSGAIKWIRQMGIHHPLFNFGVSHGDDLFYLFDPIKGHNDRMGQEDERVSDIMTRAWVSFATTGSPASGLHLIPNSVPWRPIRPGNINYYNLTSMPSPMGEDFRKGEALFWLRTIPYIQQLGTTISDLEDYPTYFWIAFGVALFLFLVAFILLLLLWRRRTSGILHL</sequence>
<gene>
    <name evidence="8" type="ORF">ODALV1_LOCUS2660</name>
</gene>
<feature type="domain" description="Carboxylesterase type B" evidence="7">
    <location>
        <begin position="49"/>
        <end position="593"/>
    </location>
</feature>
<evidence type="ECO:0000256" key="6">
    <source>
        <dbReference type="SAM" id="Phobius"/>
    </source>
</evidence>
<organism evidence="8 9">
    <name type="scientific">Orchesella dallaii</name>
    <dbReference type="NCBI Taxonomy" id="48710"/>
    <lineage>
        <taxon>Eukaryota</taxon>
        <taxon>Metazoa</taxon>
        <taxon>Ecdysozoa</taxon>
        <taxon>Arthropoda</taxon>
        <taxon>Hexapoda</taxon>
        <taxon>Collembola</taxon>
        <taxon>Entomobryomorpha</taxon>
        <taxon>Entomobryoidea</taxon>
        <taxon>Orchesellidae</taxon>
        <taxon>Orchesellinae</taxon>
        <taxon>Orchesella</taxon>
    </lineage>
</organism>
<keyword evidence="6" id="KW-1133">Transmembrane helix</keyword>
<dbReference type="Pfam" id="PF00135">
    <property type="entry name" value="COesterase"/>
    <property type="match status" value="1"/>
</dbReference>
<evidence type="ECO:0000256" key="5">
    <source>
        <dbReference type="RuleBase" id="RU361235"/>
    </source>
</evidence>
<feature type="transmembrane region" description="Helical" evidence="6">
    <location>
        <begin position="616"/>
        <end position="639"/>
    </location>
</feature>
<evidence type="ECO:0000256" key="3">
    <source>
        <dbReference type="ARBA" id="ARBA00022801"/>
    </source>
</evidence>
<evidence type="ECO:0000256" key="1">
    <source>
        <dbReference type="ARBA" id="ARBA00005964"/>
    </source>
</evidence>
<name>A0ABP1PSH9_9HEXA</name>
<proteinExistence type="inferred from homology"/>
<keyword evidence="6" id="KW-0472">Membrane</keyword>
<accession>A0ABP1PSH9</accession>
<keyword evidence="2" id="KW-0719">Serine esterase</keyword>
<keyword evidence="4" id="KW-0325">Glycoprotein</keyword>
<dbReference type="PANTHER" id="PTHR43142:SF1">
    <property type="entry name" value="CARBOXYLIC ESTER HYDROLASE"/>
    <property type="match status" value="1"/>
</dbReference>
<comment type="caution">
    <text evidence="8">The sequence shown here is derived from an EMBL/GenBank/DDBJ whole genome shotgun (WGS) entry which is preliminary data.</text>
</comment>
<keyword evidence="3 5" id="KW-0378">Hydrolase</keyword>
<dbReference type="EMBL" id="CAXLJM020000007">
    <property type="protein sequence ID" value="CAL8073634.1"/>
    <property type="molecule type" value="Genomic_DNA"/>
</dbReference>
<dbReference type="Proteomes" id="UP001642540">
    <property type="component" value="Unassembled WGS sequence"/>
</dbReference>
<dbReference type="InterPro" id="IPR019826">
    <property type="entry name" value="Carboxylesterase_B_AS"/>
</dbReference>
<protein>
    <recommendedName>
        <fullName evidence="5">Carboxylic ester hydrolase</fullName>
        <ecNumber evidence="5">3.1.1.-</ecNumber>
    </recommendedName>
</protein>
<keyword evidence="9" id="KW-1185">Reference proteome</keyword>
<evidence type="ECO:0000256" key="2">
    <source>
        <dbReference type="ARBA" id="ARBA00022487"/>
    </source>
</evidence>
<dbReference type="InterPro" id="IPR002018">
    <property type="entry name" value="CarbesteraseB"/>
</dbReference>
<dbReference type="SUPFAM" id="SSF53474">
    <property type="entry name" value="alpha/beta-Hydrolases"/>
    <property type="match status" value="1"/>
</dbReference>
<dbReference type="PROSITE" id="PS00122">
    <property type="entry name" value="CARBOXYLESTERASE_B_1"/>
    <property type="match status" value="1"/>
</dbReference>
<dbReference type="EC" id="3.1.1.-" evidence="5"/>
<reference evidence="8 9" key="1">
    <citation type="submission" date="2024-08" db="EMBL/GenBank/DDBJ databases">
        <authorList>
            <person name="Cucini C."/>
            <person name="Frati F."/>
        </authorList>
    </citation>
    <scope>NUCLEOTIDE SEQUENCE [LARGE SCALE GENOMIC DNA]</scope>
</reference>
<dbReference type="PANTHER" id="PTHR43142">
    <property type="entry name" value="CARBOXYLIC ESTER HYDROLASE"/>
    <property type="match status" value="1"/>
</dbReference>
<keyword evidence="6" id="KW-0812">Transmembrane</keyword>
<dbReference type="InterPro" id="IPR029058">
    <property type="entry name" value="AB_hydrolase_fold"/>
</dbReference>
<evidence type="ECO:0000256" key="4">
    <source>
        <dbReference type="ARBA" id="ARBA00023180"/>
    </source>
</evidence>
<dbReference type="InterPro" id="IPR019819">
    <property type="entry name" value="Carboxylesterase_B_CS"/>
</dbReference>
<comment type="similarity">
    <text evidence="1 5">Belongs to the type-B carboxylesterase/lipase family.</text>
</comment>
<evidence type="ECO:0000313" key="9">
    <source>
        <dbReference type="Proteomes" id="UP001642540"/>
    </source>
</evidence>
<evidence type="ECO:0000259" key="7">
    <source>
        <dbReference type="Pfam" id="PF00135"/>
    </source>
</evidence>
<dbReference type="Gene3D" id="3.40.50.1820">
    <property type="entry name" value="alpha/beta hydrolase"/>
    <property type="match status" value="1"/>
</dbReference>